<dbReference type="Pfam" id="PF02730">
    <property type="entry name" value="AFOR_N"/>
    <property type="match status" value="1"/>
</dbReference>
<gene>
    <name evidence="10" type="ORF">DSCA_50680</name>
</gene>
<dbReference type="GO" id="GO:0051539">
    <property type="term" value="F:4 iron, 4 sulfur cluster binding"/>
    <property type="evidence" value="ECO:0007669"/>
    <property type="project" value="UniProtKB-KW"/>
</dbReference>
<dbReference type="InterPro" id="IPR013985">
    <property type="entry name" value="Ald_Fedxn_OxRdtase_dom3"/>
</dbReference>
<proteinExistence type="inferred from homology"/>
<keyword evidence="3" id="KW-0004">4Fe-4S</keyword>
<dbReference type="AlphaFoldDB" id="A0A5K7YQZ4"/>
<evidence type="ECO:0000256" key="3">
    <source>
        <dbReference type="ARBA" id="ARBA00022485"/>
    </source>
</evidence>
<keyword evidence="7" id="KW-0411">Iron-sulfur</keyword>
<keyword evidence="4" id="KW-0479">Metal-binding</keyword>
<dbReference type="Gene3D" id="3.60.9.10">
    <property type="entry name" value="Aldehyde ferredoxin oxidoreductase, N-terminal domain"/>
    <property type="match status" value="1"/>
</dbReference>
<keyword evidence="5" id="KW-0560">Oxidoreductase</keyword>
<dbReference type="InterPro" id="IPR001203">
    <property type="entry name" value="OxRdtase_Ald_Fedxn_C"/>
</dbReference>
<dbReference type="Proteomes" id="UP000427906">
    <property type="component" value="Chromosome"/>
</dbReference>
<comment type="cofactor">
    <cofactor evidence="8">
        <name>tungstopterin</name>
        <dbReference type="ChEBI" id="CHEBI:30402"/>
    </cofactor>
</comment>
<feature type="domain" description="Aldehyde ferredoxin oxidoreductase N-terminal" evidence="9">
    <location>
        <begin position="1"/>
        <end position="207"/>
    </location>
</feature>
<evidence type="ECO:0000259" key="9">
    <source>
        <dbReference type="SMART" id="SM00790"/>
    </source>
</evidence>
<dbReference type="InterPro" id="IPR051919">
    <property type="entry name" value="W-dependent_AOR"/>
</dbReference>
<dbReference type="KEGG" id="dalk:DSCA_50680"/>
<dbReference type="RefSeq" id="WP_155319018.1">
    <property type="nucleotide sequence ID" value="NZ_AP021874.1"/>
</dbReference>
<dbReference type="OrthoDB" id="9763894at2"/>
<dbReference type="SMART" id="SM00790">
    <property type="entry name" value="AFOR_N"/>
    <property type="match status" value="1"/>
</dbReference>
<accession>A0A5K7YQZ4</accession>
<name>A0A5K7YQZ4_9BACT</name>
<dbReference type="InterPro" id="IPR013983">
    <property type="entry name" value="Ald_Fedxn_OxRdtase_N"/>
</dbReference>
<protein>
    <submittedName>
        <fullName evidence="10">Aldehyde ferredoxin oxidoreductase</fullName>
    </submittedName>
</protein>
<dbReference type="Gene3D" id="1.10.599.10">
    <property type="entry name" value="Aldehyde Ferredoxin Oxidoreductase Protein, subunit A, domain 3"/>
    <property type="match status" value="1"/>
</dbReference>
<evidence type="ECO:0000256" key="4">
    <source>
        <dbReference type="ARBA" id="ARBA00022723"/>
    </source>
</evidence>
<dbReference type="GO" id="GO:0046872">
    <property type="term" value="F:metal ion binding"/>
    <property type="evidence" value="ECO:0007669"/>
    <property type="project" value="UniProtKB-KW"/>
</dbReference>
<dbReference type="Pfam" id="PF01314">
    <property type="entry name" value="AFOR_C"/>
    <property type="match status" value="1"/>
</dbReference>
<evidence type="ECO:0000256" key="8">
    <source>
        <dbReference type="ARBA" id="ARBA00049934"/>
    </source>
</evidence>
<organism evidence="10 11">
    <name type="scientific">Desulfosarcina alkanivorans</name>
    <dbReference type="NCBI Taxonomy" id="571177"/>
    <lineage>
        <taxon>Bacteria</taxon>
        <taxon>Pseudomonadati</taxon>
        <taxon>Thermodesulfobacteriota</taxon>
        <taxon>Desulfobacteria</taxon>
        <taxon>Desulfobacterales</taxon>
        <taxon>Desulfosarcinaceae</taxon>
        <taxon>Desulfosarcina</taxon>
    </lineage>
</organism>
<dbReference type="InterPro" id="IPR036503">
    <property type="entry name" value="Ald_Fedxn_OxRdtase_N_sf"/>
</dbReference>
<evidence type="ECO:0000256" key="5">
    <source>
        <dbReference type="ARBA" id="ARBA00023002"/>
    </source>
</evidence>
<dbReference type="GO" id="GO:0016625">
    <property type="term" value="F:oxidoreductase activity, acting on the aldehyde or oxo group of donors, iron-sulfur protein as acceptor"/>
    <property type="evidence" value="ECO:0007669"/>
    <property type="project" value="InterPro"/>
</dbReference>
<sequence length="575" mass="60389">MKLIRVNMTDQSITSEDTPDQYQMLGGRGLTSILINSEVPATCDALGPENKLVFAPGYLTGTPLINTSRLSVGAKSPLTGGIKESNVGGTAAYALARLGITALVIEGQAPSDQYYALAIDADGSVELIDAGDLKGMRTYALVEKLTAARDEECSITCIGPAGDMQLSSASVQTTDLDGRPCRAAGRGGLGAVMGSKGLKALIVSRKGKTPDPLAEPDAFKTCSRNYAKAVKADEFSGEILPELGTACLVEAINGAGAFPTRNAREGQFDGVEKISGETMASLIKARGGKTTHKGCAQCIIDCSNEFVDPQGRYVTSSLEYETIWSMGGMIGNDDLDSIAKLDFLCDDIGLDTMNTGVAVAVAMDAGYKPFGDGAAAIEMVEEVAKGTPLGKIIGSGPDAVGRHFGHDRVPTVKGQSIAAYDPRGIQGMAVTYATSPMGADHTAGWVVDQNLEDFGGTINPLGAEGQVEASRDTQIHMAAVDTVGICDFAQSGLAAEGGMENVFKMVSAKSGRPFAEADWTDLGLRVLKAERAFNRKAGFTNEADRLPAMFYKEPLPPHNAVVMVSNEEMDTTFDF</sequence>
<dbReference type="InterPro" id="IPR036021">
    <property type="entry name" value="Tungsten_al_ferr_oxy-like_C"/>
</dbReference>
<dbReference type="SUPFAM" id="SSF56228">
    <property type="entry name" value="Aldehyde ferredoxin oxidoreductase, N-terminal domain"/>
    <property type="match status" value="1"/>
</dbReference>
<dbReference type="PANTHER" id="PTHR30038:SF0">
    <property type="entry name" value="TUNGSTEN-CONTAINING ALDEHYDE FERREDOXIN OXIDOREDUCTASE"/>
    <property type="match status" value="1"/>
</dbReference>
<dbReference type="GO" id="GO:0009055">
    <property type="term" value="F:electron transfer activity"/>
    <property type="evidence" value="ECO:0007669"/>
    <property type="project" value="InterPro"/>
</dbReference>
<keyword evidence="11" id="KW-1185">Reference proteome</keyword>
<evidence type="ECO:0000256" key="1">
    <source>
        <dbReference type="ARBA" id="ARBA00001966"/>
    </source>
</evidence>
<dbReference type="InterPro" id="IPR013984">
    <property type="entry name" value="Ald_Fedxn_OxRdtase_dom2"/>
</dbReference>
<comment type="cofactor">
    <cofactor evidence="1">
        <name>[4Fe-4S] cluster</name>
        <dbReference type="ChEBI" id="CHEBI:49883"/>
    </cofactor>
</comment>
<evidence type="ECO:0000256" key="2">
    <source>
        <dbReference type="ARBA" id="ARBA00011032"/>
    </source>
</evidence>
<dbReference type="SUPFAM" id="SSF48310">
    <property type="entry name" value="Aldehyde ferredoxin oxidoreductase, C-terminal domains"/>
    <property type="match status" value="1"/>
</dbReference>
<evidence type="ECO:0000313" key="10">
    <source>
        <dbReference type="EMBL" id="BBO71138.1"/>
    </source>
</evidence>
<evidence type="ECO:0000313" key="11">
    <source>
        <dbReference type="Proteomes" id="UP000427906"/>
    </source>
</evidence>
<dbReference type="PANTHER" id="PTHR30038">
    <property type="entry name" value="ALDEHYDE FERREDOXIN OXIDOREDUCTASE"/>
    <property type="match status" value="1"/>
</dbReference>
<evidence type="ECO:0000256" key="7">
    <source>
        <dbReference type="ARBA" id="ARBA00023014"/>
    </source>
</evidence>
<dbReference type="Gene3D" id="1.10.569.10">
    <property type="entry name" value="Aldehyde Ferredoxin Oxidoreductase Protein, subunit A, domain 2"/>
    <property type="match status" value="1"/>
</dbReference>
<reference evidence="10 11" key="1">
    <citation type="submission" date="2019-11" db="EMBL/GenBank/DDBJ databases">
        <title>Comparative genomics of hydrocarbon-degrading Desulfosarcina strains.</title>
        <authorList>
            <person name="Watanabe M."/>
            <person name="Kojima H."/>
            <person name="Fukui M."/>
        </authorList>
    </citation>
    <scope>NUCLEOTIDE SEQUENCE [LARGE SCALE GENOMIC DNA]</scope>
    <source>
        <strain evidence="10 11">PL12</strain>
    </source>
</reference>
<keyword evidence="6" id="KW-0408">Iron</keyword>
<evidence type="ECO:0000256" key="6">
    <source>
        <dbReference type="ARBA" id="ARBA00023004"/>
    </source>
</evidence>
<dbReference type="EMBL" id="AP021874">
    <property type="protein sequence ID" value="BBO71138.1"/>
    <property type="molecule type" value="Genomic_DNA"/>
</dbReference>
<comment type="similarity">
    <text evidence="2">Belongs to the AOR/FOR family.</text>
</comment>